<gene>
    <name evidence="2" type="ORF">SAMN06297387_1335</name>
</gene>
<keyword evidence="3" id="KW-1185">Reference proteome</keyword>
<organism evidence="2 3">
    <name type="scientific">Streptomyces zhaozhouensis</name>
    <dbReference type="NCBI Taxonomy" id="1300267"/>
    <lineage>
        <taxon>Bacteria</taxon>
        <taxon>Bacillati</taxon>
        <taxon>Actinomycetota</taxon>
        <taxon>Actinomycetes</taxon>
        <taxon>Kitasatosporales</taxon>
        <taxon>Streptomycetaceae</taxon>
        <taxon>Streptomyces</taxon>
    </lineage>
</organism>
<evidence type="ECO:0000313" key="3">
    <source>
        <dbReference type="Proteomes" id="UP000219072"/>
    </source>
</evidence>
<evidence type="ECO:0000313" key="2">
    <source>
        <dbReference type="EMBL" id="SOD67678.1"/>
    </source>
</evidence>
<sequence length="146" mass="15841">MTTTNNELHTLPSDTLVAESDRITPIGNPAIAKLAKELADICSQADDPQATLQVVMEAIPKHMAEIASQRTSVDPSPMRTALTGLAKTQCLERRPGRDPLTGNRADGQPDTDDTWPDRLLCVQQHGHSGDHRDALGRNWQRAGISA</sequence>
<evidence type="ECO:0000256" key="1">
    <source>
        <dbReference type="SAM" id="MobiDB-lite"/>
    </source>
</evidence>
<dbReference type="OrthoDB" id="4156377at2"/>
<dbReference type="EMBL" id="OCNE01000033">
    <property type="protein sequence ID" value="SOD67678.1"/>
    <property type="molecule type" value="Genomic_DNA"/>
</dbReference>
<protein>
    <submittedName>
        <fullName evidence="2">Uncharacterized protein</fullName>
    </submittedName>
</protein>
<dbReference type="Proteomes" id="UP000219072">
    <property type="component" value="Unassembled WGS sequence"/>
</dbReference>
<name>A0A286E9U6_9ACTN</name>
<dbReference type="RefSeq" id="WP_097234069.1">
    <property type="nucleotide sequence ID" value="NZ_OCNE01000033.1"/>
</dbReference>
<accession>A0A286E9U6</accession>
<reference evidence="2 3" key="1">
    <citation type="submission" date="2017-09" db="EMBL/GenBank/DDBJ databases">
        <authorList>
            <person name="Ehlers B."/>
            <person name="Leendertz F.H."/>
        </authorList>
    </citation>
    <scope>NUCLEOTIDE SEQUENCE [LARGE SCALE GENOMIC DNA]</scope>
    <source>
        <strain evidence="2 3">CGMCC 4.7095</strain>
    </source>
</reference>
<feature type="region of interest" description="Disordered" evidence="1">
    <location>
        <begin position="90"/>
        <end position="146"/>
    </location>
</feature>
<proteinExistence type="predicted"/>
<dbReference type="AlphaFoldDB" id="A0A286E9U6"/>